<comment type="caution">
    <text evidence="1">The sequence shown here is derived from an EMBL/GenBank/DDBJ whole genome shotgun (WGS) entry which is preliminary data.</text>
</comment>
<reference evidence="1" key="1">
    <citation type="journal article" date="2015" name="Nature">
        <title>Complex archaea that bridge the gap between prokaryotes and eukaryotes.</title>
        <authorList>
            <person name="Spang A."/>
            <person name="Saw J.H."/>
            <person name="Jorgensen S.L."/>
            <person name="Zaremba-Niedzwiedzka K."/>
            <person name="Martijn J."/>
            <person name="Lind A.E."/>
            <person name="van Eijk R."/>
            <person name="Schleper C."/>
            <person name="Guy L."/>
            <person name="Ettema T.J."/>
        </authorList>
    </citation>
    <scope>NUCLEOTIDE SEQUENCE</scope>
</reference>
<evidence type="ECO:0008006" key="2">
    <source>
        <dbReference type="Google" id="ProtNLM"/>
    </source>
</evidence>
<accession>A0A0F9VDZ4</accession>
<dbReference type="PANTHER" id="PTHR41247:SF1">
    <property type="entry name" value="HTH-TYPE TRANSCRIPTIONAL REPRESSOR YCNK"/>
    <property type="match status" value="1"/>
</dbReference>
<dbReference type="PROSITE" id="PS51257">
    <property type="entry name" value="PROKAR_LIPOPROTEIN"/>
    <property type="match status" value="1"/>
</dbReference>
<dbReference type="EMBL" id="LAZR01000376">
    <property type="protein sequence ID" value="KKN71766.1"/>
    <property type="molecule type" value="Genomic_DNA"/>
</dbReference>
<dbReference type="PANTHER" id="PTHR41247">
    <property type="entry name" value="HTH-TYPE TRANSCRIPTIONAL REPRESSOR YCNK"/>
    <property type="match status" value="1"/>
</dbReference>
<proteinExistence type="predicted"/>
<sequence length="148" mass="16612">MKSLTVIGVICLFILTSCNSEPKEIAYGSDGCHFCSMTIVDKQHAAQFMTKKGRSYSFDATECMLNYLREVEPETVALYRVNDYTKPGFFVDATKATYLISAKIPSPMGAFLTGFSKEDEAIKAQADNLGKLFTWTELNEKFKNENPF</sequence>
<protein>
    <recommendedName>
        <fullName evidence="2">Copper chaperone NosL</fullName>
    </recommendedName>
</protein>
<organism evidence="1">
    <name type="scientific">marine sediment metagenome</name>
    <dbReference type="NCBI Taxonomy" id="412755"/>
    <lineage>
        <taxon>unclassified sequences</taxon>
        <taxon>metagenomes</taxon>
        <taxon>ecological metagenomes</taxon>
    </lineage>
</organism>
<dbReference type="Pfam" id="PF05573">
    <property type="entry name" value="NosL"/>
    <property type="match status" value="1"/>
</dbReference>
<dbReference type="InterPro" id="IPR008719">
    <property type="entry name" value="N2O_reductase_NosL"/>
</dbReference>
<dbReference type="SUPFAM" id="SSF160387">
    <property type="entry name" value="NosL/MerB-like"/>
    <property type="match status" value="1"/>
</dbReference>
<evidence type="ECO:0000313" key="1">
    <source>
        <dbReference type="EMBL" id="KKN71766.1"/>
    </source>
</evidence>
<gene>
    <name evidence="1" type="ORF">LCGC14_0417260</name>
</gene>
<name>A0A0F9VDZ4_9ZZZZ</name>
<dbReference type="AlphaFoldDB" id="A0A0F9VDZ4"/>